<feature type="transmembrane region" description="Helical" evidence="1">
    <location>
        <begin position="88"/>
        <end position="109"/>
    </location>
</feature>
<feature type="transmembrane region" description="Helical" evidence="1">
    <location>
        <begin position="9"/>
        <end position="29"/>
    </location>
</feature>
<protein>
    <submittedName>
        <fullName evidence="2">DUF3429 domain-containing protein</fullName>
    </submittedName>
</protein>
<keyword evidence="1" id="KW-1133">Transmembrane helix</keyword>
<keyword evidence="3" id="KW-1185">Reference proteome</keyword>
<dbReference type="Proteomes" id="UP001597322">
    <property type="component" value="Unassembled WGS sequence"/>
</dbReference>
<comment type="caution">
    <text evidence="2">The sequence shown here is derived from an EMBL/GenBank/DDBJ whole genome shotgun (WGS) entry which is preliminary data.</text>
</comment>
<accession>A0ABW4M5H2</accession>
<evidence type="ECO:0000256" key="1">
    <source>
        <dbReference type="SAM" id="Phobius"/>
    </source>
</evidence>
<gene>
    <name evidence="2" type="ORF">ACFSE1_09875</name>
</gene>
<evidence type="ECO:0000313" key="2">
    <source>
        <dbReference type="EMBL" id="MFD1745768.1"/>
    </source>
</evidence>
<feature type="transmembrane region" description="Helical" evidence="1">
    <location>
        <begin position="121"/>
        <end position="139"/>
    </location>
</feature>
<dbReference type="PANTHER" id="PTHR15887">
    <property type="entry name" value="TRANSMEMBRANE PROTEIN 69"/>
    <property type="match status" value="1"/>
</dbReference>
<dbReference type="PANTHER" id="PTHR15887:SF1">
    <property type="entry name" value="TRANSMEMBRANE PROTEIN 69"/>
    <property type="match status" value="1"/>
</dbReference>
<feature type="transmembrane region" description="Helical" evidence="1">
    <location>
        <begin position="35"/>
        <end position="57"/>
    </location>
</feature>
<dbReference type="Pfam" id="PF11911">
    <property type="entry name" value="DUF3429"/>
    <property type="match status" value="1"/>
</dbReference>
<dbReference type="InterPro" id="IPR021836">
    <property type="entry name" value="DUF3429"/>
</dbReference>
<name>A0ABW4M5H2_9HYPH</name>
<evidence type="ECO:0000313" key="3">
    <source>
        <dbReference type="Proteomes" id="UP001597322"/>
    </source>
</evidence>
<dbReference type="RefSeq" id="WP_377400088.1">
    <property type="nucleotide sequence ID" value="NZ_JBHUEQ010000016.1"/>
</dbReference>
<feature type="transmembrane region" description="Helical" evidence="1">
    <location>
        <begin position="64"/>
        <end position="82"/>
    </location>
</feature>
<proteinExistence type="predicted"/>
<reference evidence="3" key="1">
    <citation type="journal article" date="2019" name="Int. J. Syst. Evol. Microbiol.">
        <title>The Global Catalogue of Microorganisms (GCM) 10K type strain sequencing project: providing services to taxonomists for standard genome sequencing and annotation.</title>
        <authorList>
            <consortium name="The Broad Institute Genomics Platform"/>
            <consortium name="The Broad Institute Genome Sequencing Center for Infectious Disease"/>
            <person name="Wu L."/>
            <person name="Ma J."/>
        </authorList>
    </citation>
    <scope>NUCLEOTIDE SEQUENCE [LARGE SCALE GENOMIC DNA]</scope>
    <source>
        <strain evidence="3">CG52</strain>
    </source>
</reference>
<keyword evidence="1" id="KW-0472">Membrane</keyword>
<organism evidence="2 3">
    <name type="scientific">Rhizobium helianthi</name>
    <dbReference type="NCBI Taxonomy" id="1132695"/>
    <lineage>
        <taxon>Bacteria</taxon>
        <taxon>Pseudomonadati</taxon>
        <taxon>Pseudomonadota</taxon>
        <taxon>Alphaproteobacteria</taxon>
        <taxon>Hyphomicrobiales</taxon>
        <taxon>Rhizobiaceae</taxon>
        <taxon>Rhizobium/Agrobacterium group</taxon>
        <taxon>Rhizobium</taxon>
    </lineage>
</organism>
<sequence>MNPRYLTQILTFSGALPFYLLLIPGLPLFDDPLRLQAFLAYGAVIASFMAGTVWGMVQREIRPSIAVIIASNVVALGIWGSLLLPNALAALILQLFAFSLLLGVDRLVFNRGGEQDWYFSMRIRITALVVLAYLIRLTLPFG</sequence>
<keyword evidence="1" id="KW-0812">Transmembrane</keyword>
<dbReference type="EMBL" id="JBHUEQ010000016">
    <property type="protein sequence ID" value="MFD1745768.1"/>
    <property type="molecule type" value="Genomic_DNA"/>
</dbReference>